<proteinExistence type="predicted"/>
<dbReference type="PANTHER" id="PTHR14388">
    <property type="entry name" value="T CELL-SPECIFIC ADAPTER PROTEIN TSAD"/>
    <property type="match status" value="1"/>
</dbReference>
<dbReference type="Gene3D" id="3.30.505.10">
    <property type="entry name" value="SH2 domain"/>
    <property type="match status" value="1"/>
</dbReference>
<evidence type="ECO:0000256" key="1">
    <source>
        <dbReference type="ARBA" id="ARBA00022999"/>
    </source>
</evidence>
<accession>A0A6P6EC71</accession>
<evidence type="ECO:0000313" key="6">
    <source>
        <dbReference type="RefSeq" id="XP_023569628.1"/>
    </source>
</evidence>
<evidence type="ECO:0000256" key="2">
    <source>
        <dbReference type="PROSITE-ProRule" id="PRU00191"/>
    </source>
</evidence>
<organism evidence="5 6">
    <name type="scientific">Octodon degus</name>
    <name type="common">Degu</name>
    <name type="synonym">Sciurus degus</name>
    <dbReference type="NCBI Taxonomy" id="10160"/>
    <lineage>
        <taxon>Eukaryota</taxon>
        <taxon>Metazoa</taxon>
        <taxon>Chordata</taxon>
        <taxon>Craniata</taxon>
        <taxon>Vertebrata</taxon>
        <taxon>Euteleostomi</taxon>
        <taxon>Mammalia</taxon>
        <taxon>Eutheria</taxon>
        <taxon>Euarchontoglires</taxon>
        <taxon>Glires</taxon>
        <taxon>Rodentia</taxon>
        <taxon>Hystricomorpha</taxon>
        <taxon>Octodontidae</taxon>
        <taxon>Octodon</taxon>
    </lineage>
</organism>
<feature type="region of interest" description="Disordered" evidence="3">
    <location>
        <begin position="70"/>
        <end position="90"/>
    </location>
</feature>
<protein>
    <submittedName>
        <fullName evidence="6">SH2 domain-containing protein 2A isoform X3</fullName>
    </submittedName>
</protein>
<feature type="compositionally biased region" description="Pro residues" evidence="3">
    <location>
        <begin position="307"/>
        <end position="318"/>
    </location>
</feature>
<keyword evidence="1 2" id="KW-0727">SH2 domain</keyword>
<dbReference type="Pfam" id="PF00017">
    <property type="entry name" value="SH2"/>
    <property type="match status" value="1"/>
</dbReference>
<dbReference type="PRINTS" id="PR00401">
    <property type="entry name" value="SH2DOMAIN"/>
</dbReference>
<dbReference type="RefSeq" id="XP_023569628.1">
    <property type="nucleotide sequence ID" value="XM_023713860.1"/>
</dbReference>
<dbReference type="PROSITE" id="PS50001">
    <property type="entry name" value="SH2"/>
    <property type="match status" value="1"/>
</dbReference>
<dbReference type="PANTHER" id="PTHR14388:SF9">
    <property type="entry name" value="SH2 DOMAIN-CONTAINING PROTEIN 2A"/>
    <property type="match status" value="1"/>
</dbReference>
<dbReference type="InterPro" id="IPR000980">
    <property type="entry name" value="SH2"/>
</dbReference>
<dbReference type="Proteomes" id="UP000515203">
    <property type="component" value="Unplaced"/>
</dbReference>
<evidence type="ECO:0000313" key="5">
    <source>
        <dbReference type="Proteomes" id="UP000515203"/>
    </source>
</evidence>
<dbReference type="CTD" id="9047"/>
<dbReference type="InterPro" id="IPR036860">
    <property type="entry name" value="SH2_dom_sf"/>
</dbReference>
<name>A0A6P6EC71_OCTDE</name>
<feature type="compositionally biased region" description="Pro residues" evidence="3">
    <location>
        <begin position="215"/>
        <end position="228"/>
    </location>
</feature>
<dbReference type="GeneID" id="101567048"/>
<dbReference type="GO" id="GO:0005737">
    <property type="term" value="C:cytoplasm"/>
    <property type="evidence" value="ECO:0007669"/>
    <property type="project" value="TreeGrafter"/>
</dbReference>
<keyword evidence="5" id="KW-1185">Reference proteome</keyword>
<dbReference type="SUPFAM" id="SSF55550">
    <property type="entry name" value="SH2 domain"/>
    <property type="match status" value="1"/>
</dbReference>
<evidence type="ECO:0000256" key="3">
    <source>
        <dbReference type="SAM" id="MobiDB-lite"/>
    </source>
</evidence>
<evidence type="ECO:0000259" key="4">
    <source>
        <dbReference type="PROSITE" id="PS50001"/>
    </source>
</evidence>
<reference evidence="6" key="1">
    <citation type="submission" date="2025-08" db="UniProtKB">
        <authorList>
            <consortium name="RefSeq"/>
        </authorList>
    </citation>
    <scope>IDENTIFICATION</scope>
</reference>
<feature type="region of interest" description="Disordered" evidence="3">
    <location>
        <begin position="284"/>
        <end position="346"/>
    </location>
</feature>
<dbReference type="SMART" id="SM00252">
    <property type="entry name" value="SH2"/>
    <property type="match status" value="1"/>
</dbReference>
<sequence>MEMPLAQVGRQGSHKVLAPTFSTFQPMDMAQRSCQGLGLLPESTHQTLRAGEPQPSSRALAAARTLASPPALGAASVPGNTEKAEEVSEEGSLSLQTKIRTWFWKTQAHSLLQCGAVPPWFHGFITRREAERLLEPQPQGRYLVRFSESAVTFVLTYRSQACCRHFLLAQLTDGRHVVLGENSAHARLQDLLRHYTVRPLSPYRETLTQPLARQAPPPRSKPPIPAKPALPAEVYARPAPRSRLTLPPRPAPPIYHEPEEPIAFYAMGWGSLAEAPGHLYAELDGSEACGQNPDSPQLRPDNSVPGQGPPLPQKPPAPWRHTFPPNLSRNVLQDRGQAWLPLGPPQ</sequence>
<dbReference type="AlphaFoldDB" id="A0A6P6EC71"/>
<feature type="domain" description="SH2" evidence="4">
    <location>
        <begin position="120"/>
        <end position="211"/>
    </location>
</feature>
<gene>
    <name evidence="6" type="primary">Sh2d2a</name>
</gene>
<feature type="region of interest" description="Disordered" evidence="3">
    <location>
        <begin position="207"/>
        <end position="230"/>
    </location>
</feature>